<dbReference type="AlphaFoldDB" id="A0A1A8N4T6"/>
<accession>A0A1A8N4T6</accession>
<organism evidence="1">
    <name type="scientific">Nothobranchius rachovii</name>
    <name type="common">bluefin notho</name>
    <dbReference type="NCBI Taxonomy" id="451742"/>
    <lineage>
        <taxon>Eukaryota</taxon>
        <taxon>Metazoa</taxon>
        <taxon>Chordata</taxon>
        <taxon>Craniata</taxon>
        <taxon>Vertebrata</taxon>
        <taxon>Euteleostomi</taxon>
        <taxon>Actinopterygii</taxon>
        <taxon>Neopterygii</taxon>
        <taxon>Teleostei</taxon>
        <taxon>Neoteleostei</taxon>
        <taxon>Acanthomorphata</taxon>
        <taxon>Ovalentaria</taxon>
        <taxon>Atherinomorphae</taxon>
        <taxon>Cyprinodontiformes</taxon>
        <taxon>Nothobranchiidae</taxon>
        <taxon>Nothobranchius</taxon>
    </lineage>
</organism>
<protein>
    <submittedName>
        <fullName evidence="1">Chromosome 7 open reading frame 63</fullName>
    </submittedName>
</protein>
<feature type="non-terminal residue" evidence="1">
    <location>
        <position position="71"/>
    </location>
</feature>
<evidence type="ECO:0000313" key="1">
    <source>
        <dbReference type="EMBL" id="SBR64103.1"/>
    </source>
</evidence>
<name>A0A1A8N4T6_9TELE</name>
<reference evidence="1" key="2">
    <citation type="submission" date="2016-06" db="EMBL/GenBank/DDBJ databases">
        <title>The genome of a short-lived fish provides insights into sex chromosome evolution and the genetic control of aging.</title>
        <authorList>
            <person name="Reichwald K."/>
            <person name="Felder M."/>
            <person name="Petzold A."/>
            <person name="Koch P."/>
            <person name="Groth M."/>
            <person name="Platzer M."/>
        </authorList>
    </citation>
    <scope>NUCLEOTIDE SEQUENCE</scope>
    <source>
        <tissue evidence="1">Brain</tissue>
    </source>
</reference>
<reference evidence="1" key="1">
    <citation type="submission" date="2016-05" db="EMBL/GenBank/DDBJ databases">
        <authorList>
            <person name="Lavstsen T."/>
            <person name="Jespersen J.S."/>
        </authorList>
    </citation>
    <scope>NUCLEOTIDE SEQUENCE</scope>
    <source>
        <tissue evidence="1">Brain</tissue>
    </source>
</reference>
<dbReference type="EMBL" id="HAEH01000046">
    <property type="protein sequence ID" value="SBR64103.1"/>
    <property type="molecule type" value="Transcribed_RNA"/>
</dbReference>
<gene>
    <name evidence="1" type="primary">C7ORF63</name>
</gene>
<sequence length="71" mass="8336">ILSFRVSLFLTNKSFKTGRRLSWGTKINQLRLTWEKVSFSFRMVHRLKSDIPGIGTHPTQHIQEVKGLFYT</sequence>
<proteinExistence type="predicted"/>
<feature type="non-terminal residue" evidence="1">
    <location>
        <position position="1"/>
    </location>
</feature>